<dbReference type="EMBL" id="OX465084">
    <property type="protein sequence ID" value="CAI9297199.1"/>
    <property type="molecule type" value="Genomic_DNA"/>
</dbReference>
<sequence>MADVYIAKKLSKLGKRFAFVRFIKVSDEKLLERKIREIWLGSYHLFASVARFQRESDRKRRSDSHVHGDQVVSKINRQGQESYATVVKGGKGMHRLKEPKFTVCTFSGKEICNNLSLKASVFAKLGDIRLIQNLFVLLKEEGFNDL</sequence>
<name>A0AA35ZRX7_LACSI</name>
<proteinExistence type="predicted"/>
<organism evidence="1 2">
    <name type="scientific">Lactuca saligna</name>
    <name type="common">Willowleaf lettuce</name>
    <dbReference type="NCBI Taxonomy" id="75948"/>
    <lineage>
        <taxon>Eukaryota</taxon>
        <taxon>Viridiplantae</taxon>
        <taxon>Streptophyta</taxon>
        <taxon>Embryophyta</taxon>
        <taxon>Tracheophyta</taxon>
        <taxon>Spermatophyta</taxon>
        <taxon>Magnoliopsida</taxon>
        <taxon>eudicotyledons</taxon>
        <taxon>Gunneridae</taxon>
        <taxon>Pentapetalae</taxon>
        <taxon>asterids</taxon>
        <taxon>campanulids</taxon>
        <taxon>Asterales</taxon>
        <taxon>Asteraceae</taxon>
        <taxon>Cichorioideae</taxon>
        <taxon>Cichorieae</taxon>
        <taxon>Lactucinae</taxon>
        <taxon>Lactuca</taxon>
    </lineage>
</organism>
<evidence type="ECO:0000313" key="2">
    <source>
        <dbReference type="Proteomes" id="UP001177003"/>
    </source>
</evidence>
<keyword evidence="2" id="KW-1185">Reference proteome</keyword>
<dbReference type="AlphaFoldDB" id="A0AA35ZRX7"/>
<gene>
    <name evidence="1" type="ORF">LSALG_LOCUS36028</name>
</gene>
<protein>
    <submittedName>
        <fullName evidence="1">Uncharacterized protein</fullName>
    </submittedName>
</protein>
<evidence type="ECO:0000313" key="1">
    <source>
        <dbReference type="EMBL" id="CAI9297199.1"/>
    </source>
</evidence>
<accession>A0AA35ZRX7</accession>
<dbReference type="Proteomes" id="UP001177003">
    <property type="component" value="Chromosome 8"/>
</dbReference>
<reference evidence="1" key="1">
    <citation type="submission" date="2023-04" db="EMBL/GenBank/DDBJ databases">
        <authorList>
            <person name="Vijverberg K."/>
            <person name="Xiong W."/>
            <person name="Schranz E."/>
        </authorList>
    </citation>
    <scope>NUCLEOTIDE SEQUENCE</scope>
</reference>